<name>A0A5P8KBF6_9ACTN</name>
<gene>
    <name evidence="1" type="ORF">F9278_34615</name>
</gene>
<dbReference type="InterPro" id="IPR023213">
    <property type="entry name" value="CAT-like_dom_sf"/>
</dbReference>
<evidence type="ECO:0000313" key="1">
    <source>
        <dbReference type="EMBL" id="QFR00462.1"/>
    </source>
</evidence>
<reference evidence="1 2" key="1">
    <citation type="submission" date="2019-10" db="EMBL/GenBank/DDBJ databases">
        <title>Streptomyces sp. strain GY16 isolated from leaves of Broussonetia papyrifera.</title>
        <authorList>
            <person name="Mo P."/>
        </authorList>
    </citation>
    <scope>NUCLEOTIDE SEQUENCE [LARGE SCALE GENOMIC DNA]</scope>
    <source>
        <strain evidence="1 2">GY16</strain>
    </source>
</reference>
<dbReference type="Gene3D" id="3.30.559.10">
    <property type="entry name" value="Chloramphenicol acetyltransferase-like domain"/>
    <property type="match status" value="1"/>
</dbReference>
<dbReference type="AlphaFoldDB" id="A0A5P8KBF6"/>
<accession>A0A5P8KBF6</accession>
<organism evidence="1 2">
    <name type="scientific">Streptomyces phaeolivaceus</name>
    <dbReference type="NCBI Taxonomy" id="2653200"/>
    <lineage>
        <taxon>Bacteria</taxon>
        <taxon>Bacillati</taxon>
        <taxon>Actinomycetota</taxon>
        <taxon>Actinomycetes</taxon>
        <taxon>Kitasatosporales</taxon>
        <taxon>Streptomycetaceae</taxon>
        <taxon>Streptomyces</taxon>
    </lineage>
</organism>
<sequence>MSVSITESYLTRYRSVVATTADPAGIYPLTGAQRRFLLARALDPLRRPDLAPLFFHLPRGTVDLPRLRRAAVGFARRHTVLCGRARLVKGIPVLRTGEPAVEVRRVPVPAGTAQDALRAELGAAPAYGPALRLLLACGPDEEQELLAVVLDHLACDEQSLGAVVAGISRAYDAAQDGDGPWPEADDGAAYREAVHHQLRAEHAASAEASLAYWGARLSDLSGLREPAEPPPCPTDDEEPEKGMLVHRLPAVPPKHRHILFPALLDAGSTALRVCSGAGQTPALGYPWGGRPTSAPDIMGCFINTLVHPAATGPARIEDTAAAWWDDLDRAGTPYDEVVRAVRLAGGNWSGTLHGILTFEDLGRRPGLRLAGVTGRETHLAVPLRYAAPVAMAASHGEDLKVRLVWERSGAADDLARDAFGVLLHTLRRHLYALPPTRDTSTP</sequence>
<proteinExistence type="predicted"/>
<evidence type="ECO:0000313" key="2">
    <source>
        <dbReference type="Proteomes" id="UP000327294"/>
    </source>
</evidence>
<dbReference type="EMBL" id="CP045096">
    <property type="protein sequence ID" value="QFR00462.1"/>
    <property type="molecule type" value="Genomic_DNA"/>
</dbReference>
<dbReference type="Proteomes" id="UP000327294">
    <property type="component" value="Chromosome"/>
</dbReference>
<protein>
    <submittedName>
        <fullName evidence="1">Non-ribosomal peptide synthetase</fullName>
    </submittedName>
</protein>
<keyword evidence="2" id="KW-1185">Reference proteome</keyword>
<dbReference type="SUPFAM" id="SSF52777">
    <property type="entry name" value="CoA-dependent acyltransferases"/>
    <property type="match status" value="2"/>
</dbReference>
<dbReference type="Gene3D" id="3.30.559.30">
    <property type="entry name" value="Nonribosomal peptide synthetase, condensation domain"/>
    <property type="match status" value="1"/>
</dbReference>
<dbReference type="KEGG" id="sphv:F9278_34615"/>
<dbReference type="RefSeq" id="WP_152171817.1">
    <property type="nucleotide sequence ID" value="NZ_CP045096.1"/>
</dbReference>